<dbReference type="EMBL" id="JAIZPD010000003">
    <property type="protein sequence ID" value="KAH0966014.1"/>
    <property type="molecule type" value="Genomic_DNA"/>
</dbReference>
<evidence type="ECO:0000313" key="1">
    <source>
        <dbReference type="EMBL" id="KAH0966014.1"/>
    </source>
</evidence>
<protein>
    <submittedName>
        <fullName evidence="1">Uncharacterized protein</fullName>
    </submittedName>
</protein>
<name>A0A9P8N592_9HYPO</name>
<dbReference type="AlphaFoldDB" id="A0A9P8N592"/>
<keyword evidence="2" id="KW-1185">Reference proteome</keyword>
<evidence type="ECO:0000313" key="2">
    <source>
        <dbReference type="Proteomes" id="UP000824596"/>
    </source>
</evidence>
<proteinExistence type="predicted"/>
<dbReference type="RefSeq" id="XP_044723527.1">
    <property type="nucleotide sequence ID" value="XM_044862501.1"/>
</dbReference>
<gene>
    <name evidence="1" type="ORF">HRG_04030</name>
</gene>
<organism evidence="1 2">
    <name type="scientific">Hirsutella rhossiliensis</name>
    <dbReference type="NCBI Taxonomy" id="111463"/>
    <lineage>
        <taxon>Eukaryota</taxon>
        <taxon>Fungi</taxon>
        <taxon>Dikarya</taxon>
        <taxon>Ascomycota</taxon>
        <taxon>Pezizomycotina</taxon>
        <taxon>Sordariomycetes</taxon>
        <taxon>Hypocreomycetidae</taxon>
        <taxon>Hypocreales</taxon>
        <taxon>Ophiocordycipitaceae</taxon>
        <taxon>Hirsutella</taxon>
    </lineage>
</organism>
<accession>A0A9P8N592</accession>
<comment type="caution">
    <text evidence="1">The sequence shown here is derived from an EMBL/GenBank/DDBJ whole genome shotgun (WGS) entry which is preliminary data.</text>
</comment>
<dbReference type="Proteomes" id="UP000824596">
    <property type="component" value="Unassembled WGS sequence"/>
</dbReference>
<sequence>MQVPFLDDSLMGGPLYCTLKDFELPCLRQCAFEPSTIAWEDKLGGGLDGYVWKVRFGEMGPFALKVFWDTDPPDFYHYYAAQRECQNASLFQMMEVAIAQAAAESKPIQVYADPRTQSEALDNLYAFSDEGRLTRSSRRSFMTVSVTSMPRMRKCFGWLRLSGDVFHALPLELKAPSFTISKIQRSMSFDKEYIALVYEFIEEGRNDEAVVEEVDRFFWLAGFSHTLSPSIKNWKSGVLVDLADMVHAGGYGWKKQLYGPRTADMILIE</sequence>
<reference evidence="1" key="1">
    <citation type="submission" date="2021-09" db="EMBL/GenBank/DDBJ databases">
        <title>A high-quality genome of the endoparasitic fungus Hirsutella rhossiliensis with a comparison of Hirsutella genomes reveals transposable elements contributing to genome size variation.</title>
        <authorList>
            <person name="Lin R."/>
            <person name="Jiao Y."/>
            <person name="Sun X."/>
            <person name="Ling J."/>
            <person name="Xie B."/>
            <person name="Cheng X."/>
        </authorList>
    </citation>
    <scope>NUCLEOTIDE SEQUENCE</scope>
    <source>
        <strain evidence="1">HR02</strain>
    </source>
</reference>
<dbReference type="GeneID" id="68353159"/>
<dbReference type="OrthoDB" id="4910718at2759"/>